<dbReference type="GO" id="GO:0016787">
    <property type="term" value="F:hydrolase activity"/>
    <property type="evidence" value="ECO:0007669"/>
    <property type="project" value="UniProtKB-KW"/>
</dbReference>
<dbReference type="PANTHER" id="PTHR43283">
    <property type="entry name" value="BETA-LACTAMASE-RELATED"/>
    <property type="match status" value="1"/>
</dbReference>
<organism evidence="3 4">
    <name type="scientific">Fructilactobacillus sanfranciscensis</name>
    <name type="common">Lactobacillus sanfranciscensis</name>
    <dbReference type="NCBI Taxonomy" id="1625"/>
    <lineage>
        <taxon>Bacteria</taxon>
        <taxon>Bacillati</taxon>
        <taxon>Bacillota</taxon>
        <taxon>Bacilli</taxon>
        <taxon>Lactobacillales</taxon>
        <taxon>Lactobacillaceae</taxon>
        <taxon>Fructilactobacillus</taxon>
    </lineage>
</organism>
<evidence type="ECO:0000256" key="1">
    <source>
        <dbReference type="ARBA" id="ARBA00022801"/>
    </source>
</evidence>
<dbReference type="PANTHER" id="PTHR43283:SF11">
    <property type="entry name" value="BETA-LACTAMASE-RELATED DOMAIN-CONTAINING PROTEIN"/>
    <property type="match status" value="1"/>
</dbReference>
<name>A0A5C4TJB6_FRUSA</name>
<proteinExistence type="predicted"/>
<dbReference type="InterPro" id="IPR050789">
    <property type="entry name" value="Diverse_Enzym_Activities"/>
</dbReference>
<keyword evidence="1 3" id="KW-0378">Hydrolase</keyword>
<dbReference type="SUPFAM" id="SSF56601">
    <property type="entry name" value="beta-lactamase/transpeptidase-like"/>
    <property type="match status" value="1"/>
</dbReference>
<sequence>MIMSLIGVINMSFEKVKGLINQMINDEIVPGASYSFITGLNVEDYVAGYKQLKPTKEILPQNQLYDVASMTKVMGTVPVIMQLLQEGKIGLDDSVTNYLPEWKFPKVTIRHLLTHTSDIEGYIPNRNEMNMNQLRQALLGLHTGHNFGKEVKYQDVNFIFLGWIAGVVTGLPIQPLITHMVLTPLGMIDSTFHPDARRTVPTTYDEKTGMNRVAKVHDPKAQILGSNCGSAGLFSSQRDFDKFAQWMLQLTQPGKVYTPNIFDAMFCNQTPMQNGTRTFGWKLEDYEGHSYIYQTGYTGILMILVRERKSAFTFLSNRVHPDVSERFIDARQDMIDAYLSDLFD</sequence>
<protein>
    <submittedName>
        <fullName evidence="3">Serine hydrolase</fullName>
    </submittedName>
</protein>
<accession>A0A5C4TJB6</accession>
<dbReference type="InterPro" id="IPR001466">
    <property type="entry name" value="Beta-lactam-related"/>
</dbReference>
<dbReference type="Proteomes" id="UP000313312">
    <property type="component" value="Unassembled WGS sequence"/>
</dbReference>
<evidence type="ECO:0000313" key="3">
    <source>
        <dbReference type="EMBL" id="TNK89887.1"/>
    </source>
</evidence>
<evidence type="ECO:0000313" key="4">
    <source>
        <dbReference type="Proteomes" id="UP000313312"/>
    </source>
</evidence>
<reference evidence="3 4" key="1">
    <citation type="submission" date="2018-05" db="EMBL/GenBank/DDBJ databases">
        <title>Lactobacillus sanfranciscensis Ah4 draft denome sequence.</title>
        <authorList>
            <person name="Zhang G."/>
        </authorList>
    </citation>
    <scope>NUCLEOTIDE SEQUENCE [LARGE SCALE GENOMIC DNA]</scope>
    <source>
        <strain evidence="3 4">Ah4</strain>
    </source>
</reference>
<gene>
    <name evidence="3" type="ORF">DID87_06435</name>
</gene>
<dbReference type="AlphaFoldDB" id="A0A5C4TJB6"/>
<evidence type="ECO:0000259" key="2">
    <source>
        <dbReference type="Pfam" id="PF00144"/>
    </source>
</evidence>
<dbReference type="Pfam" id="PF00144">
    <property type="entry name" value="Beta-lactamase"/>
    <property type="match status" value="1"/>
</dbReference>
<comment type="caution">
    <text evidence="3">The sequence shown here is derived from an EMBL/GenBank/DDBJ whole genome shotgun (WGS) entry which is preliminary data.</text>
</comment>
<dbReference type="Gene3D" id="3.40.710.10">
    <property type="entry name" value="DD-peptidase/beta-lactamase superfamily"/>
    <property type="match status" value="1"/>
</dbReference>
<feature type="domain" description="Beta-lactamase-related" evidence="2">
    <location>
        <begin position="29"/>
        <end position="326"/>
    </location>
</feature>
<dbReference type="EMBL" id="QFCR01000029">
    <property type="protein sequence ID" value="TNK89887.1"/>
    <property type="molecule type" value="Genomic_DNA"/>
</dbReference>
<dbReference type="InterPro" id="IPR012338">
    <property type="entry name" value="Beta-lactam/transpept-like"/>
</dbReference>